<dbReference type="EMBL" id="FQYY01000003">
    <property type="protein sequence ID" value="SHI65890.1"/>
    <property type="molecule type" value="Genomic_DNA"/>
</dbReference>
<dbReference type="RefSeq" id="WP_073149158.1">
    <property type="nucleotide sequence ID" value="NZ_FQYY01000003.1"/>
</dbReference>
<keyword evidence="5" id="KW-1185">Reference proteome</keyword>
<evidence type="ECO:0000256" key="2">
    <source>
        <dbReference type="SAM" id="Coils"/>
    </source>
</evidence>
<feature type="domain" description="M23ase beta-sheet core" evidence="3">
    <location>
        <begin position="308"/>
        <end position="400"/>
    </location>
</feature>
<gene>
    <name evidence="4" type="ORF">SAMN04488096_103215</name>
</gene>
<name>A0A1M6CY50_9FLAO</name>
<dbReference type="SUPFAM" id="SSF51261">
    <property type="entry name" value="Duplicated hybrid motif"/>
    <property type="match status" value="1"/>
</dbReference>
<organism evidence="4 5">
    <name type="scientific">Mesonia phycicola</name>
    <dbReference type="NCBI Taxonomy" id="579105"/>
    <lineage>
        <taxon>Bacteria</taxon>
        <taxon>Pseudomonadati</taxon>
        <taxon>Bacteroidota</taxon>
        <taxon>Flavobacteriia</taxon>
        <taxon>Flavobacteriales</taxon>
        <taxon>Flavobacteriaceae</taxon>
        <taxon>Mesonia</taxon>
    </lineage>
</organism>
<feature type="coiled-coil region" evidence="2">
    <location>
        <begin position="29"/>
        <end position="119"/>
    </location>
</feature>
<evidence type="ECO:0000313" key="4">
    <source>
        <dbReference type="EMBL" id="SHI65890.1"/>
    </source>
</evidence>
<keyword evidence="4" id="KW-0378">Hydrolase</keyword>
<dbReference type="Proteomes" id="UP000184225">
    <property type="component" value="Unassembled WGS sequence"/>
</dbReference>
<dbReference type="CDD" id="cd12797">
    <property type="entry name" value="M23_peptidase"/>
    <property type="match status" value="1"/>
</dbReference>
<reference evidence="4 5" key="1">
    <citation type="submission" date="2016-11" db="EMBL/GenBank/DDBJ databases">
        <authorList>
            <person name="Jaros S."/>
            <person name="Januszkiewicz K."/>
            <person name="Wedrychowicz H."/>
        </authorList>
    </citation>
    <scope>NUCLEOTIDE SEQUENCE [LARGE SCALE GENOMIC DNA]</scope>
    <source>
        <strain evidence="4 5">DSM 21425</strain>
    </source>
</reference>
<keyword evidence="1" id="KW-0732">Signal</keyword>
<dbReference type="Gene3D" id="6.10.250.3150">
    <property type="match status" value="1"/>
</dbReference>
<feature type="coiled-coil region" evidence="2">
    <location>
        <begin position="163"/>
        <end position="250"/>
    </location>
</feature>
<dbReference type="InterPro" id="IPR050570">
    <property type="entry name" value="Cell_wall_metabolism_enzyme"/>
</dbReference>
<protein>
    <submittedName>
        <fullName evidence="4">Septal ring factor EnvC, activator of murein hydrolases AmiA and AmiB</fullName>
    </submittedName>
</protein>
<evidence type="ECO:0000259" key="3">
    <source>
        <dbReference type="Pfam" id="PF01551"/>
    </source>
</evidence>
<keyword evidence="2" id="KW-0175">Coiled coil</keyword>
<proteinExistence type="predicted"/>
<dbReference type="STRING" id="579105.SAMN04488096_103215"/>
<dbReference type="OrthoDB" id="9815884at2"/>
<dbReference type="InterPro" id="IPR011055">
    <property type="entry name" value="Dup_hybrid_motif"/>
</dbReference>
<dbReference type="GO" id="GO:0004222">
    <property type="term" value="F:metalloendopeptidase activity"/>
    <property type="evidence" value="ECO:0007669"/>
    <property type="project" value="TreeGrafter"/>
</dbReference>
<evidence type="ECO:0000313" key="5">
    <source>
        <dbReference type="Proteomes" id="UP000184225"/>
    </source>
</evidence>
<dbReference type="Pfam" id="PF01551">
    <property type="entry name" value="Peptidase_M23"/>
    <property type="match status" value="1"/>
</dbReference>
<evidence type="ECO:0000256" key="1">
    <source>
        <dbReference type="ARBA" id="ARBA00022729"/>
    </source>
</evidence>
<dbReference type="InterPro" id="IPR016047">
    <property type="entry name" value="M23ase_b-sheet_dom"/>
</dbReference>
<dbReference type="Gene3D" id="2.70.70.10">
    <property type="entry name" value="Glucose Permease (Domain IIA)"/>
    <property type="match status" value="1"/>
</dbReference>
<sequence length="407" mass="46523">MKSLSLKYIICFLLVIGVSSVGFSQTSTRAKLEKQRLALRKEISQISSLLANNKQKQQSVLTQVEDLDKRIRATESLIRVTNQEANLLTKEINTNINKIEKLRKDLEKLKEDYAKMIQKSYKSKSNQSRIMFLFSSENFLQAYKRLQYMKQYTAYRKKQGIQIQEQTQLLQKLNKDLVEQRKAKEELLAQNRITQSKLQEDKKQQQELVASIRKKSGDFELELKKKQQEVSRIDREIDRLIKEAIAAENKKKGSTSTSEFKLTPEAKVLAANFTANKGKLPWPVKSGVVSMKFGTHPHPIVKSVQVKSDGVRIETNEDEPVRVVFNGEVFKIQAIKGANKAIFVIHGDYLSVYNNLSEINVEVGDKLTTNQVIGRVGKGTATGRPTLSFLIYKNTQALNPAHWIYKM</sequence>
<dbReference type="AlphaFoldDB" id="A0A1M6CY50"/>
<dbReference type="PANTHER" id="PTHR21666">
    <property type="entry name" value="PEPTIDASE-RELATED"/>
    <property type="match status" value="1"/>
</dbReference>
<dbReference type="PANTHER" id="PTHR21666:SF289">
    <property type="entry name" value="L-ALA--D-GLU ENDOPEPTIDASE"/>
    <property type="match status" value="1"/>
</dbReference>
<accession>A0A1M6CY50</accession>